<feature type="compositionally biased region" description="Low complexity" evidence="1">
    <location>
        <begin position="185"/>
        <end position="208"/>
    </location>
</feature>
<feature type="domain" description="SPOR" evidence="3">
    <location>
        <begin position="205"/>
        <end position="283"/>
    </location>
</feature>
<feature type="compositionally biased region" description="Low complexity" evidence="1">
    <location>
        <begin position="128"/>
        <end position="150"/>
    </location>
</feature>
<dbReference type="Proteomes" id="UP000316609">
    <property type="component" value="Unassembled WGS sequence"/>
</dbReference>
<feature type="region of interest" description="Disordered" evidence="1">
    <location>
        <begin position="22"/>
        <end position="209"/>
    </location>
</feature>
<feature type="compositionally biased region" description="Pro residues" evidence="1">
    <location>
        <begin position="30"/>
        <end position="40"/>
    </location>
</feature>
<comment type="caution">
    <text evidence="4">The sequence shown here is derived from an EMBL/GenBank/DDBJ whole genome shotgun (WGS) entry which is preliminary data.</text>
</comment>
<evidence type="ECO:0000313" key="4">
    <source>
        <dbReference type="EMBL" id="TMQ68564.1"/>
    </source>
</evidence>
<gene>
    <name evidence="4" type="ORF">E6K78_01050</name>
</gene>
<feature type="chain" id="PRO_5021962777" description="SPOR domain-containing protein" evidence="2">
    <location>
        <begin position="23"/>
        <end position="284"/>
    </location>
</feature>
<sequence length="284" mass="28543">MKGIARWTIFGLAATLAAAGCAATTGSPPAGVPSPMPGTAPSPTSSAASPQPPSTSPKSSVPSPIPGTPAGTTASGGSITTRTPVPAVVDSQPSAEALTVLRTIPDPLRAGERVQPPKGYESFGGQGAAKPTGAMADTAAADTAVAGPAAETDSDAPVPSPTEPLGDRPGLAVGSGLPDSLLTPRSAAAAPSAADSSGRPARGSAARDTCWRVQIGAPPDTARARALRAAAESQLLVPMVIERERSLYKVRTRDCFSASGSERFRRRALAAGFAGVFRFVEKRR</sequence>
<evidence type="ECO:0000256" key="2">
    <source>
        <dbReference type="SAM" id="SignalP"/>
    </source>
</evidence>
<dbReference type="InterPro" id="IPR036680">
    <property type="entry name" value="SPOR-like_sf"/>
</dbReference>
<dbReference type="PROSITE" id="PS51724">
    <property type="entry name" value="SPOR"/>
    <property type="match status" value="1"/>
</dbReference>
<feature type="signal peptide" evidence="2">
    <location>
        <begin position="1"/>
        <end position="22"/>
    </location>
</feature>
<evidence type="ECO:0000259" key="3">
    <source>
        <dbReference type="PROSITE" id="PS51724"/>
    </source>
</evidence>
<evidence type="ECO:0000313" key="5">
    <source>
        <dbReference type="Proteomes" id="UP000316609"/>
    </source>
</evidence>
<reference evidence="4 5" key="1">
    <citation type="journal article" date="2019" name="Nat. Microbiol.">
        <title>Mediterranean grassland soil C-N compound turnover is dependent on rainfall and depth, and is mediated by genomically divergent microorganisms.</title>
        <authorList>
            <person name="Diamond S."/>
            <person name="Andeer P.F."/>
            <person name="Li Z."/>
            <person name="Crits-Christoph A."/>
            <person name="Burstein D."/>
            <person name="Anantharaman K."/>
            <person name="Lane K.R."/>
            <person name="Thomas B.C."/>
            <person name="Pan C."/>
            <person name="Northen T.R."/>
            <person name="Banfield J.F."/>
        </authorList>
    </citation>
    <scope>NUCLEOTIDE SEQUENCE [LARGE SCALE GENOMIC DNA]</scope>
    <source>
        <strain evidence="4">WS_8</strain>
    </source>
</reference>
<organism evidence="4 5">
    <name type="scientific">Eiseniibacteriota bacterium</name>
    <dbReference type="NCBI Taxonomy" id="2212470"/>
    <lineage>
        <taxon>Bacteria</taxon>
        <taxon>Candidatus Eiseniibacteriota</taxon>
    </lineage>
</organism>
<evidence type="ECO:0000256" key="1">
    <source>
        <dbReference type="SAM" id="MobiDB-lite"/>
    </source>
</evidence>
<keyword evidence="2" id="KW-0732">Signal</keyword>
<accession>A0A538TY50</accession>
<name>A0A538TY50_UNCEI</name>
<protein>
    <recommendedName>
        <fullName evidence="3">SPOR domain-containing protein</fullName>
    </recommendedName>
</protein>
<dbReference type="PROSITE" id="PS51257">
    <property type="entry name" value="PROKAR_LIPOPROTEIN"/>
    <property type="match status" value="1"/>
</dbReference>
<dbReference type="GO" id="GO:0042834">
    <property type="term" value="F:peptidoglycan binding"/>
    <property type="evidence" value="ECO:0007669"/>
    <property type="project" value="InterPro"/>
</dbReference>
<dbReference type="EMBL" id="VBOY01000007">
    <property type="protein sequence ID" value="TMQ68564.1"/>
    <property type="molecule type" value="Genomic_DNA"/>
</dbReference>
<proteinExistence type="predicted"/>
<dbReference type="InterPro" id="IPR007730">
    <property type="entry name" value="SPOR-like_dom"/>
</dbReference>
<dbReference type="AlphaFoldDB" id="A0A538TY50"/>
<dbReference type="Gene3D" id="3.30.70.1070">
    <property type="entry name" value="Sporulation related repeat"/>
    <property type="match status" value="1"/>
</dbReference>
<feature type="compositionally biased region" description="Low complexity" evidence="1">
    <location>
        <begin position="56"/>
        <end position="81"/>
    </location>
</feature>